<dbReference type="GO" id="GO:0015979">
    <property type="term" value="P:photosynthesis"/>
    <property type="evidence" value="ECO:0007669"/>
    <property type="project" value="UniProtKB-UniRule"/>
</dbReference>
<dbReference type="InterPro" id="IPR036512">
    <property type="entry name" value="PSII_PsbZ_sf"/>
</dbReference>
<name>A0A1U7AFL0_9MONI</name>
<gene>
    <name evidence="12 15" type="primary">psbZ</name>
</gene>
<comment type="similarity">
    <text evidence="2 12 13">Belongs to the PsbZ family.</text>
</comment>
<evidence type="ECO:0000256" key="1">
    <source>
        <dbReference type="ARBA" id="ARBA00004141"/>
    </source>
</evidence>
<protein>
    <recommendedName>
        <fullName evidence="3 12">Photosystem II reaction center protein Z</fullName>
        <shortName evidence="12">PSII-Z</shortName>
    </recommendedName>
</protein>
<evidence type="ECO:0000256" key="4">
    <source>
        <dbReference type="ARBA" id="ARBA00022469"/>
    </source>
</evidence>
<keyword evidence="15" id="KW-0150">Chloroplast</keyword>
<dbReference type="SUPFAM" id="SSF161055">
    <property type="entry name" value="PsbZ-like"/>
    <property type="match status" value="1"/>
</dbReference>
<comment type="function">
    <text evidence="12">May control the interaction of photosystem II (PSII) cores with the light-harvesting antenna, regulates electron flow through the 2 photosystem reaction centers. PSII is a light-driven water plastoquinone oxidoreductase, using light energy to abstract electrons from H(2)O, generating a proton gradient subsequently used for ATP formation.</text>
</comment>
<keyword evidence="15" id="KW-0934">Plastid</keyword>
<accession>A0A1U7AFL0</accession>
<comment type="function">
    <text evidence="13">Controls the interaction of photosystem II (PSII) cores with the light-harvesting antenna, regulates electron flow through the 2 photosystem reaction centers. PSII is a light-driven water plastoquinone oxidoreductase, using light energy to abstract electrons from H(2)O, generating a proton gradient subsequently used for ATP formation.</text>
</comment>
<evidence type="ECO:0000256" key="11">
    <source>
        <dbReference type="ARBA" id="ARBA00038734"/>
    </source>
</evidence>
<evidence type="ECO:0000256" key="5">
    <source>
        <dbReference type="ARBA" id="ARBA00022531"/>
    </source>
</evidence>
<dbReference type="EMBL" id="KU764518">
    <property type="protein sequence ID" value="AOV84728.1"/>
    <property type="molecule type" value="Genomic_DNA"/>
</dbReference>
<evidence type="ECO:0000256" key="14">
    <source>
        <dbReference type="SAM" id="Phobius"/>
    </source>
</evidence>
<dbReference type="Pfam" id="PF01737">
    <property type="entry name" value="Ycf9"/>
    <property type="match status" value="1"/>
</dbReference>
<keyword evidence="5 12" id="KW-0602">Photosynthesis</keyword>
<keyword evidence="4 12" id="KW-0674">Reaction center</keyword>
<dbReference type="InterPro" id="IPR002644">
    <property type="entry name" value="PSII_PsbZ"/>
</dbReference>
<evidence type="ECO:0000256" key="7">
    <source>
        <dbReference type="ARBA" id="ARBA00022989"/>
    </source>
</evidence>
<dbReference type="PANTHER" id="PTHR34971">
    <property type="entry name" value="PHOTOSYSTEM II REACTION CENTER PROTEIN Z"/>
    <property type="match status" value="1"/>
</dbReference>
<reference evidence="15" key="1">
    <citation type="submission" date="2016-02" db="EMBL/GenBank/DDBJ databases">
        <title>Phylogenomics of the Schizaeales.</title>
        <authorList>
            <person name="Labiak P.H."/>
            <person name="Karol K.G."/>
        </authorList>
    </citation>
    <scope>NUCLEOTIDE SEQUENCE</scope>
</reference>
<evidence type="ECO:0000256" key="10">
    <source>
        <dbReference type="ARBA" id="ARBA00023276"/>
    </source>
</evidence>
<geneLocation type="chloroplast" evidence="15"/>
<dbReference type="GO" id="GO:0009539">
    <property type="term" value="C:photosystem II reaction center"/>
    <property type="evidence" value="ECO:0007669"/>
    <property type="project" value="InterPro"/>
</dbReference>
<evidence type="ECO:0000313" key="15">
    <source>
        <dbReference type="EMBL" id="AOV84728.1"/>
    </source>
</evidence>
<keyword evidence="6 12" id="KW-0812">Transmembrane</keyword>
<feature type="transmembrane region" description="Helical" evidence="14">
    <location>
        <begin position="39"/>
        <end position="61"/>
    </location>
</feature>
<keyword evidence="7 12" id="KW-1133">Transmembrane helix</keyword>
<dbReference type="GO" id="GO:0042549">
    <property type="term" value="P:photosystem II stabilization"/>
    <property type="evidence" value="ECO:0007669"/>
    <property type="project" value="InterPro"/>
</dbReference>
<dbReference type="NCBIfam" id="TIGR03043">
    <property type="entry name" value="PS_II_psbZ"/>
    <property type="match status" value="1"/>
</dbReference>
<keyword evidence="8 12" id="KW-0793">Thylakoid</keyword>
<sequence>MTIAFQLALFSLIVISFVLIIGVPVVLALPNGWSNSKGVVFSAASLWIGLVFLVGTLNSFVSR</sequence>
<evidence type="ECO:0000256" key="13">
    <source>
        <dbReference type="RuleBase" id="RU003472"/>
    </source>
</evidence>
<evidence type="ECO:0000256" key="2">
    <source>
        <dbReference type="ARBA" id="ARBA00008367"/>
    </source>
</evidence>
<evidence type="ECO:0000256" key="8">
    <source>
        <dbReference type="ARBA" id="ARBA00023078"/>
    </source>
</evidence>
<dbReference type="Gene3D" id="1.10.287.740">
    <property type="entry name" value="Photosystem II PsbZ, reaction centre"/>
    <property type="match status" value="1"/>
</dbReference>
<organism evidence="15">
    <name type="scientific">Actinostachys pennula</name>
    <dbReference type="NCBI Taxonomy" id="148577"/>
    <lineage>
        <taxon>Eukaryota</taxon>
        <taxon>Viridiplantae</taxon>
        <taxon>Streptophyta</taxon>
        <taxon>Embryophyta</taxon>
        <taxon>Tracheophyta</taxon>
        <taxon>Polypodiopsida</taxon>
        <taxon>Polypodiidae</taxon>
        <taxon>Schizaeales</taxon>
        <taxon>Schizaeaceae</taxon>
        <taxon>Actinostachys</taxon>
    </lineage>
</organism>
<feature type="transmembrane region" description="Helical" evidence="14">
    <location>
        <begin position="7"/>
        <end position="27"/>
    </location>
</feature>
<dbReference type="GO" id="GO:0009535">
    <property type="term" value="C:chloroplast thylakoid membrane"/>
    <property type="evidence" value="ECO:0007669"/>
    <property type="project" value="UniProtKB-SubCell"/>
</dbReference>
<comment type="subcellular location">
    <subcellularLocation>
        <location evidence="1">Membrane</location>
        <topology evidence="1">Multi-pass membrane protein</topology>
    </subcellularLocation>
    <subcellularLocation>
        <location evidence="12">Plastid</location>
        <location evidence="12">Chloroplast thylakoid membrane</location>
        <topology evidence="12">Multi-pass membrane protein</topology>
    </subcellularLocation>
</comment>
<comment type="subunit">
    <text evidence="11 12">PSII is composed of 1 copy each of membrane proteins PsbA, PsbB, PsbC, PsbD, PsbE, PsbF, PsbH, PsbI, PsbJ, PsbK, PsbL, PsbM, PsbT, PsbY, PsbZ, Psb30/Ycf12, at least 3 peripheral proteins of the oxygen-evolving complex and a large number of cofactors. It forms dimeric complexes.</text>
</comment>
<dbReference type="HAMAP" id="MF_00644">
    <property type="entry name" value="PSII_PsbZ"/>
    <property type="match status" value="1"/>
</dbReference>
<keyword evidence="9 12" id="KW-0472">Membrane</keyword>
<dbReference type="AlphaFoldDB" id="A0A1U7AFL0"/>
<evidence type="ECO:0000256" key="9">
    <source>
        <dbReference type="ARBA" id="ARBA00023136"/>
    </source>
</evidence>
<evidence type="ECO:0000256" key="3">
    <source>
        <dbReference type="ARBA" id="ARBA00021665"/>
    </source>
</evidence>
<proteinExistence type="inferred from homology"/>
<dbReference type="PANTHER" id="PTHR34971:SF2">
    <property type="entry name" value="PHOTOSYSTEM II REACTION CENTER PROTEIN Z"/>
    <property type="match status" value="1"/>
</dbReference>
<keyword evidence="10 12" id="KW-0604">Photosystem II</keyword>
<evidence type="ECO:0000256" key="6">
    <source>
        <dbReference type="ARBA" id="ARBA00022692"/>
    </source>
</evidence>
<evidence type="ECO:0000256" key="12">
    <source>
        <dbReference type="HAMAP-Rule" id="MF_00644"/>
    </source>
</evidence>